<keyword evidence="2" id="KW-1185">Reference proteome</keyword>
<accession>A0ABT0BKK7</accession>
<dbReference type="Pfam" id="PF10604">
    <property type="entry name" value="Polyketide_cyc2"/>
    <property type="match status" value="1"/>
</dbReference>
<dbReference type="InterPro" id="IPR023393">
    <property type="entry name" value="START-like_dom_sf"/>
</dbReference>
<dbReference type="EMBL" id="JALHLG010000003">
    <property type="protein sequence ID" value="MCJ2185513.1"/>
    <property type="molecule type" value="Genomic_DNA"/>
</dbReference>
<organism evidence="1 2">
    <name type="scientific">Novosphingobium beihaiensis</name>
    <dbReference type="NCBI Taxonomy" id="2930389"/>
    <lineage>
        <taxon>Bacteria</taxon>
        <taxon>Pseudomonadati</taxon>
        <taxon>Pseudomonadota</taxon>
        <taxon>Alphaproteobacteria</taxon>
        <taxon>Sphingomonadales</taxon>
        <taxon>Sphingomonadaceae</taxon>
        <taxon>Novosphingobium</taxon>
    </lineage>
</organism>
<dbReference type="CDD" id="cd07812">
    <property type="entry name" value="SRPBCC"/>
    <property type="match status" value="1"/>
</dbReference>
<comment type="caution">
    <text evidence="1">The sequence shown here is derived from an EMBL/GenBank/DDBJ whole genome shotgun (WGS) entry which is preliminary data.</text>
</comment>
<reference evidence="1 2" key="1">
    <citation type="submission" date="2022-04" db="EMBL/GenBank/DDBJ databases">
        <title>Identification of a novel bacterium isolated from mangrove sediments.</title>
        <authorList>
            <person name="Pan X."/>
        </authorList>
    </citation>
    <scope>NUCLEOTIDE SEQUENCE [LARGE SCALE GENOMIC DNA]</scope>
    <source>
        <strain evidence="1 2">B2638</strain>
    </source>
</reference>
<dbReference type="InterPro" id="IPR019587">
    <property type="entry name" value="Polyketide_cyclase/dehydratase"/>
</dbReference>
<dbReference type="SUPFAM" id="SSF55961">
    <property type="entry name" value="Bet v1-like"/>
    <property type="match status" value="1"/>
</dbReference>
<dbReference type="Proteomes" id="UP001202281">
    <property type="component" value="Unassembled WGS sequence"/>
</dbReference>
<proteinExistence type="predicted"/>
<gene>
    <name evidence="1" type="ORF">MTR66_01660</name>
</gene>
<sequence length="174" mass="19016">MIETRQTVTVSAPIDTTWNYAQEVERWAEIMPGYQSCEIRSDDDSLWTLKVGVGGLVRTVKVAVHVERWAGPERVDFTFRLQGDPVEGSGSYEASPAGNGHTQVELAVQVCGSGPMAPMWEAMGGPVLPKFAKGFAEQLKTRIEEQAGTAAPVPARAPSLLAQLCHWLRRLPAR</sequence>
<evidence type="ECO:0000313" key="1">
    <source>
        <dbReference type="EMBL" id="MCJ2185513.1"/>
    </source>
</evidence>
<dbReference type="RefSeq" id="WP_243917341.1">
    <property type="nucleotide sequence ID" value="NZ_JALHLG010000003.1"/>
</dbReference>
<name>A0ABT0BKK7_9SPHN</name>
<evidence type="ECO:0000313" key="2">
    <source>
        <dbReference type="Proteomes" id="UP001202281"/>
    </source>
</evidence>
<dbReference type="Gene3D" id="3.30.530.20">
    <property type="match status" value="1"/>
</dbReference>
<protein>
    <submittedName>
        <fullName evidence="1">SRPBCC family protein</fullName>
    </submittedName>
</protein>